<gene>
    <name evidence="3" type="ORF">KL86DYS2_10285</name>
</gene>
<evidence type="ECO:0000256" key="1">
    <source>
        <dbReference type="ARBA" id="ARBA00006336"/>
    </source>
</evidence>
<evidence type="ECO:0000313" key="3">
    <source>
        <dbReference type="EMBL" id="SBV92009.1"/>
    </source>
</evidence>
<dbReference type="Gene3D" id="3.40.50.850">
    <property type="entry name" value="Isochorismatase-like"/>
    <property type="match status" value="1"/>
</dbReference>
<dbReference type="EMBL" id="FLUL01000001">
    <property type="protein sequence ID" value="SBV92009.1"/>
    <property type="molecule type" value="Genomic_DNA"/>
</dbReference>
<dbReference type="PANTHER" id="PTHR11080:SF2">
    <property type="entry name" value="LD05707P"/>
    <property type="match status" value="1"/>
</dbReference>
<dbReference type="SUPFAM" id="SSF52499">
    <property type="entry name" value="Isochorismatase-like hydrolases"/>
    <property type="match status" value="1"/>
</dbReference>
<keyword evidence="2" id="KW-0378">Hydrolase</keyword>
<evidence type="ECO:0000256" key="2">
    <source>
        <dbReference type="ARBA" id="ARBA00022801"/>
    </source>
</evidence>
<comment type="similarity">
    <text evidence="1">Belongs to the isochorismatase family.</text>
</comment>
<name>A0A212IXS3_9BACT</name>
<accession>A0A212IXS3</accession>
<evidence type="ECO:0008006" key="4">
    <source>
        <dbReference type="Google" id="ProtNLM"/>
    </source>
</evidence>
<proteinExistence type="inferred from homology"/>
<protein>
    <recommendedName>
        <fullName evidence="4">Isochorismatase-like domain-containing protein</fullName>
    </recommendedName>
</protein>
<dbReference type="RefSeq" id="WP_296946390.1">
    <property type="nucleotide sequence ID" value="NZ_LT599021.1"/>
</dbReference>
<dbReference type="GO" id="GO:0016787">
    <property type="term" value="F:hydrolase activity"/>
    <property type="evidence" value="ECO:0007669"/>
    <property type="project" value="UniProtKB-KW"/>
</dbReference>
<reference evidence="3" key="1">
    <citation type="submission" date="2016-04" db="EMBL/GenBank/DDBJ databases">
        <authorList>
            <person name="Evans L.H."/>
            <person name="Alamgir A."/>
            <person name="Owens N."/>
            <person name="Weber N.D."/>
            <person name="Virtaneva K."/>
            <person name="Barbian K."/>
            <person name="Babar A."/>
            <person name="Rosenke K."/>
        </authorList>
    </citation>
    <scope>NUCLEOTIDE SEQUENCE</scope>
    <source>
        <strain evidence="3">86-2</strain>
    </source>
</reference>
<dbReference type="InterPro" id="IPR052347">
    <property type="entry name" value="Isochorismatase_Nicotinamidase"/>
</dbReference>
<dbReference type="InterPro" id="IPR036380">
    <property type="entry name" value="Isochorismatase-like_sf"/>
</dbReference>
<dbReference type="PANTHER" id="PTHR11080">
    <property type="entry name" value="PYRAZINAMIDASE/NICOTINAMIDASE"/>
    <property type="match status" value="1"/>
</dbReference>
<sequence>MKKVAILGVDIQNDFTLPTGELFVKGADADVKRMADFILKNQEQISYIALTLDSHQPIHIAHQCYWKGELGNRPALFSSITASDVRKGVWIPQFNKEKALPYLEQLEAKGGVCTIWPMHCILGTEGWAINKVLTDSLTQWAIDNAHSYELFYKGYSQSTEHYSIFRAAVEWENELGTHLNRTLLSVLNAFDEVLLMGEAADYCVASSLNDILDESDELAKKVTVLTDCMSWINPGNENAKAIFDKAKKQGVRFILSTEYVFD</sequence>
<dbReference type="AlphaFoldDB" id="A0A212IXS3"/>
<organism evidence="3">
    <name type="scientific">uncultured Dysgonomonas sp</name>
    <dbReference type="NCBI Taxonomy" id="206096"/>
    <lineage>
        <taxon>Bacteria</taxon>
        <taxon>Pseudomonadati</taxon>
        <taxon>Bacteroidota</taxon>
        <taxon>Bacteroidia</taxon>
        <taxon>Bacteroidales</taxon>
        <taxon>Dysgonomonadaceae</taxon>
        <taxon>Dysgonomonas</taxon>
        <taxon>environmental samples</taxon>
    </lineage>
</organism>